<dbReference type="KEGG" id="bcop:JD108_00875"/>
<evidence type="ECO:0000256" key="1">
    <source>
        <dbReference type="SAM" id="SignalP"/>
    </source>
</evidence>
<dbReference type="AlphaFoldDB" id="A0A7T5JNW2"/>
<evidence type="ECO:0000313" key="4">
    <source>
        <dbReference type="Proteomes" id="UP000595847"/>
    </source>
</evidence>
<name>A0A7T5JNW2_9BACL</name>
<evidence type="ECO:0000313" key="5">
    <source>
        <dbReference type="Proteomes" id="UP000677234"/>
    </source>
</evidence>
<protein>
    <submittedName>
        <fullName evidence="2">Uncharacterized protein</fullName>
    </submittedName>
</protein>
<proteinExistence type="predicted"/>
<dbReference type="EMBL" id="CP073708">
    <property type="protein sequence ID" value="QUO41677.1"/>
    <property type="molecule type" value="Genomic_DNA"/>
</dbReference>
<reference evidence="3" key="2">
    <citation type="submission" date="2021-04" db="EMBL/GenBank/DDBJ databases">
        <title>Brevibacillus composti FJAT-54423, complete genome.</title>
        <authorList>
            <person name="Tang R."/>
        </authorList>
    </citation>
    <scope>NUCLEOTIDE SEQUENCE</scope>
    <source>
        <strain evidence="3">FJAT-54424</strain>
    </source>
</reference>
<accession>A0A7T5JNW2</accession>
<organism evidence="2 4">
    <name type="scientific">Brevibacillus composti</name>
    <dbReference type="NCBI Taxonomy" id="2796470"/>
    <lineage>
        <taxon>Bacteria</taxon>
        <taxon>Bacillati</taxon>
        <taxon>Bacillota</taxon>
        <taxon>Bacilli</taxon>
        <taxon>Bacillales</taxon>
        <taxon>Paenibacillaceae</taxon>
        <taxon>Brevibacillus</taxon>
    </lineage>
</organism>
<dbReference type="EMBL" id="CP066308">
    <property type="protein sequence ID" value="QQE74594.1"/>
    <property type="molecule type" value="Genomic_DNA"/>
</dbReference>
<reference evidence="2 4" key="1">
    <citation type="submission" date="2020-12" db="EMBL/GenBank/DDBJ databases">
        <title>strain FJAT-54423T represents a novel species of the genus Brevibacillus.</title>
        <authorList>
            <person name="Tang R."/>
        </authorList>
    </citation>
    <scope>NUCLEOTIDE SEQUENCE [LARGE SCALE GENOMIC DNA]</scope>
    <source>
        <strain evidence="2 4">FJAT-54423</strain>
    </source>
</reference>
<dbReference type="RefSeq" id="WP_198828170.1">
    <property type="nucleotide sequence ID" value="NZ_CP066308.1"/>
</dbReference>
<evidence type="ECO:0000313" key="3">
    <source>
        <dbReference type="EMBL" id="QUO41677.1"/>
    </source>
</evidence>
<keyword evidence="5" id="KW-1185">Reference proteome</keyword>
<dbReference type="Proteomes" id="UP000677234">
    <property type="component" value="Chromosome"/>
</dbReference>
<feature type="chain" id="PRO_5039289352" evidence="1">
    <location>
        <begin position="22"/>
        <end position="196"/>
    </location>
</feature>
<dbReference type="Proteomes" id="UP000595847">
    <property type="component" value="Chromosome"/>
</dbReference>
<feature type="signal peptide" evidence="1">
    <location>
        <begin position="1"/>
        <end position="21"/>
    </location>
</feature>
<evidence type="ECO:0000313" key="2">
    <source>
        <dbReference type="EMBL" id="QQE74594.1"/>
    </source>
</evidence>
<keyword evidence="1" id="KW-0732">Signal</keyword>
<sequence>MRKLITLSALMLLVVSSVVMVGAKPSAERNVDVKVEYFSSPADKQFEKGIKKHFKMVPKKNNRSLSSIDESSNRFDLKMKIKKHKIKGQGIPTEYEATGKGSLFIDGNEYKYEFKDLIYVEETRSGSYFYNGSLEGTVKTEEGEVPAVFTVTTIPEEDKTLVTIGIDDALADDPAALAFGEVFDEYIDWQEKKFEE</sequence>
<gene>
    <name evidence="2" type="ORF">JD108_00875</name>
    <name evidence="3" type="ORF">KDJ56_00875</name>
</gene>